<organism evidence="1 2">
    <name type="scientific">Parasedimentitalea maritima</name>
    <dbReference type="NCBI Taxonomy" id="2578117"/>
    <lineage>
        <taxon>Bacteria</taxon>
        <taxon>Pseudomonadati</taxon>
        <taxon>Pseudomonadota</taxon>
        <taxon>Alphaproteobacteria</taxon>
        <taxon>Rhodobacterales</taxon>
        <taxon>Paracoccaceae</taxon>
        <taxon>Parasedimentitalea</taxon>
    </lineage>
</organism>
<comment type="caution">
    <text evidence="1">The sequence shown here is derived from an EMBL/GenBank/DDBJ whole genome shotgun (WGS) entry which is preliminary data.</text>
</comment>
<accession>A0A6A4RLX7</accession>
<reference evidence="1 2" key="1">
    <citation type="submission" date="2019-12" db="EMBL/GenBank/DDBJ databases">
        <authorList>
            <person name="Zhang Y.-J."/>
        </authorList>
    </citation>
    <scope>NUCLEOTIDE SEQUENCE [LARGE SCALE GENOMIC DNA]</scope>
    <source>
        <strain evidence="1 2">H18S-6</strain>
    </source>
</reference>
<evidence type="ECO:0000313" key="2">
    <source>
        <dbReference type="Proteomes" id="UP000441586"/>
    </source>
</evidence>
<proteinExistence type="predicted"/>
<dbReference type="EMBL" id="WSFO01000002">
    <property type="protein sequence ID" value="KAE9631748.1"/>
    <property type="molecule type" value="Genomic_DNA"/>
</dbReference>
<dbReference type="AlphaFoldDB" id="A0A6A4RLX7"/>
<sequence length="51" mass="5865">MPVQTASELILGIGQRPNAAIEMKRDQFRGDWMEVLDEKTMSISKCFAHQR</sequence>
<protein>
    <submittedName>
        <fullName evidence="1">Uncharacterized protein</fullName>
    </submittedName>
</protein>
<name>A0A6A4RLX7_9RHOB</name>
<dbReference type="Proteomes" id="UP000441586">
    <property type="component" value="Unassembled WGS sequence"/>
</dbReference>
<gene>
    <name evidence="1" type="ORF">GP644_05435</name>
</gene>
<evidence type="ECO:0000313" key="1">
    <source>
        <dbReference type="EMBL" id="KAE9631748.1"/>
    </source>
</evidence>